<name>A0AAW0L0K6_QUESU</name>
<reference evidence="1 2" key="1">
    <citation type="journal article" date="2018" name="Sci. Data">
        <title>The draft genome sequence of cork oak.</title>
        <authorList>
            <person name="Ramos A.M."/>
            <person name="Usie A."/>
            <person name="Barbosa P."/>
            <person name="Barros P.M."/>
            <person name="Capote T."/>
            <person name="Chaves I."/>
            <person name="Simoes F."/>
            <person name="Abreu I."/>
            <person name="Carrasquinho I."/>
            <person name="Faro C."/>
            <person name="Guimaraes J.B."/>
            <person name="Mendonca D."/>
            <person name="Nobrega F."/>
            <person name="Rodrigues L."/>
            <person name="Saibo N.J.M."/>
            <person name="Varela M.C."/>
            <person name="Egas C."/>
            <person name="Matos J."/>
            <person name="Miguel C.M."/>
            <person name="Oliveira M.M."/>
            <person name="Ricardo C.P."/>
            <person name="Goncalves S."/>
        </authorList>
    </citation>
    <scope>NUCLEOTIDE SEQUENCE [LARGE SCALE GENOMIC DNA]</scope>
    <source>
        <strain evidence="2">cv. HL8</strain>
        <tissue evidence="1">Leaves</tissue>
    </source>
</reference>
<accession>A0AAW0L0K6</accession>
<organism evidence="1 2">
    <name type="scientific">Quercus suber</name>
    <name type="common">Cork oak</name>
    <dbReference type="NCBI Taxonomy" id="58331"/>
    <lineage>
        <taxon>Eukaryota</taxon>
        <taxon>Viridiplantae</taxon>
        <taxon>Streptophyta</taxon>
        <taxon>Embryophyta</taxon>
        <taxon>Tracheophyta</taxon>
        <taxon>Spermatophyta</taxon>
        <taxon>Magnoliopsida</taxon>
        <taxon>eudicotyledons</taxon>
        <taxon>Gunneridae</taxon>
        <taxon>Pentapetalae</taxon>
        <taxon>rosids</taxon>
        <taxon>fabids</taxon>
        <taxon>Fagales</taxon>
        <taxon>Fagaceae</taxon>
        <taxon>Quercus</taxon>
    </lineage>
</organism>
<dbReference type="AlphaFoldDB" id="A0AAW0L0K6"/>
<evidence type="ECO:0000313" key="2">
    <source>
        <dbReference type="Proteomes" id="UP000237347"/>
    </source>
</evidence>
<sequence length="69" mass="8239">GKSYTRRANEQKEEVRMMLEKVVDLDVINKLLKSISDKISNNDTWDKEVFRSFIDEFGEFKEHLCKDIE</sequence>
<keyword evidence="2" id="KW-1185">Reference proteome</keyword>
<proteinExistence type="predicted"/>
<comment type="caution">
    <text evidence="1">The sequence shown here is derived from an EMBL/GenBank/DDBJ whole genome shotgun (WGS) entry which is preliminary data.</text>
</comment>
<dbReference type="EMBL" id="PKMF04000186">
    <property type="protein sequence ID" value="KAK7844369.1"/>
    <property type="molecule type" value="Genomic_DNA"/>
</dbReference>
<dbReference type="Proteomes" id="UP000237347">
    <property type="component" value="Unassembled WGS sequence"/>
</dbReference>
<feature type="non-terminal residue" evidence="1">
    <location>
        <position position="1"/>
    </location>
</feature>
<evidence type="ECO:0000313" key="1">
    <source>
        <dbReference type="EMBL" id="KAK7844369.1"/>
    </source>
</evidence>
<protein>
    <submittedName>
        <fullName evidence="1">Myrcene synthase</fullName>
    </submittedName>
</protein>
<gene>
    <name evidence="1" type="primary">MYRS_6</name>
    <name evidence="1" type="ORF">CFP56_010896</name>
</gene>